<dbReference type="CDD" id="cd04277">
    <property type="entry name" value="ZnMc_serralysin_like"/>
    <property type="match status" value="1"/>
</dbReference>
<dbReference type="Proteomes" id="UP000187266">
    <property type="component" value="Chromosome"/>
</dbReference>
<evidence type="ECO:0000256" key="4">
    <source>
        <dbReference type="ARBA" id="ARBA00022525"/>
    </source>
</evidence>
<dbReference type="Gene3D" id="2.60.120.380">
    <property type="match status" value="1"/>
</dbReference>
<accession>A0A1U7DKC5</accession>
<dbReference type="SUPFAM" id="SSF55486">
    <property type="entry name" value="Metalloproteases ('zincins'), catalytic domain"/>
    <property type="match status" value="1"/>
</dbReference>
<comment type="similarity">
    <text evidence="3">Belongs to the peptidase M10B family.</text>
</comment>
<accession>A0A2M9D4Z6</accession>
<sequence>MIRASLEDEIAASIRGDADSITDAAVVEGTDAPEGTSTGYTLTKGDSFSGSLSGDGDWIAISVTAGDNIQITMSGGGTGGVSDAYLLFYDGAGELISFNDDGGNGLDAQFEFVASESGTYYVAAWALTGSGYLGGSGSYTLTVTDLGEALPEYDDDQIAAYLTDGYWQDGGGQGRAFALGADRSISVDITSLTSAGQQYATWALEAWSDVSGIEFVFVDEDLGQTADIFFDDSDSGAYSWSTTSGGTILRSVINVSTAWIQPDLVNGQATINSYSYSTYLHEIGHALGLGHAGDYNGAADYGTTLESGDNHYLNDSWLNSVMSYMDPWSNTTDGLDYAVHLTPMQADIIAIQSLYGDPGAQHAGDTVYGRGSTAGGYLDLWTGASGDGLLLTIFDTGGNDTLDLGHASQDQVIDLRPGAISDVLGLPNSLTIDRSTVIENVVSGSGNDTITGNDADNRITGGGGADRIDGGAGQDSVVFSGNAASYTITTSGAVTEVSGNGATATLNNVETLIFDDQTVSLVASSATVSIADQSVASGRWISLISILTLTGGSGNVSAYEIQDNSGADSVYVDGAGIVDASAGYIISASQLGGVWLQGEAVLGDQTIRVRAYDDQTGWGDWESFVLSTDNYVPRVADLSVTVGVGSFVAVKDLLDYSDADGDAAVSYEILDLAGESSFYLSGVGQVDASAGYVLDAGQLANLYVEGASAEGSQTLRIRAYDGKDWGDWAAFEVTTADTVGTVTVADQTLSVGRWTSLGANLTYTDADGDTAMAYQITDSSGQGIYISGVGAVDASAGYEITADQLWSVWIQSDSTLGTRSLSIRAYDGTSWTESYTFHVVTANHLATIDSSAITVAAGGSSRLADALTVADADGDAVVAYEVIDAVGADSLYLDGVGTLQASGGLEITAAELADLWVLGDDAAGDQFIFIRAHDGTEWGDWTAVYVETTDSTASAQAAPLATQGDTAPQQMAEPAMATLPDADWDAALRDSFIFV</sequence>
<dbReference type="GO" id="GO:0008270">
    <property type="term" value="F:zinc ion binding"/>
    <property type="evidence" value="ECO:0007669"/>
    <property type="project" value="InterPro"/>
</dbReference>
<dbReference type="InterPro" id="IPR006026">
    <property type="entry name" value="Peptidase_Metallo"/>
</dbReference>
<keyword evidence="7" id="KW-1185">Reference proteome</keyword>
<proteinExistence type="inferred from homology"/>
<organism evidence="6 7">
    <name type="scientific">Brevirhabdus pacifica</name>
    <dbReference type="NCBI Taxonomy" id="1267768"/>
    <lineage>
        <taxon>Bacteria</taxon>
        <taxon>Pseudomonadati</taxon>
        <taxon>Pseudomonadota</taxon>
        <taxon>Alphaproteobacteria</taxon>
        <taxon>Rhodobacterales</taxon>
        <taxon>Paracoccaceae</taxon>
        <taxon>Brevirhabdus</taxon>
    </lineage>
</organism>
<dbReference type="InterPro" id="IPR013858">
    <property type="entry name" value="Peptidase_M10B_C"/>
</dbReference>
<name>A0A1U7DKC5_9RHOB</name>
<gene>
    <name evidence="6" type="ORF">BV394_11895</name>
</gene>
<evidence type="ECO:0000313" key="7">
    <source>
        <dbReference type="Proteomes" id="UP000187266"/>
    </source>
</evidence>
<dbReference type="Pfam" id="PF08548">
    <property type="entry name" value="Peptidase_M10_C"/>
    <property type="match status" value="1"/>
</dbReference>
<dbReference type="SUPFAM" id="SSF89260">
    <property type="entry name" value="Collagen-binding domain"/>
    <property type="match status" value="1"/>
</dbReference>
<dbReference type="OrthoDB" id="733404at2"/>
<evidence type="ECO:0000256" key="2">
    <source>
        <dbReference type="ARBA" id="ARBA00004613"/>
    </source>
</evidence>
<dbReference type="InterPro" id="IPR024079">
    <property type="entry name" value="MetalloPept_cat_dom_sf"/>
</dbReference>
<dbReference type="SMART" id="SM00235">
    <property type="entry name" value="ZnMc"/>
    <property type="match status" value="1"/>
</dbReference>
<dbReference type="Pfam" id="PF04151">
    <property type="entry name" value="PPC"/>
    <property type="match status" value="1"/>
</dbReference>
<comment type="subcellular location">
    <subcellularLocation>
        <location evidence="2">Secreted</location>
    </subcellularLocation>
</comment>
<keyword evidence="5" id="KW-0677">Repeat</keyword>
<dbReference type="Pfam" id="PF00353">
    <property type="entry name" value="HemolysinCabind"/>
    <property type="match status" value="1"/>
</dbReference>
<dbReference type="GO" id="GO:0005509">
    <property type="term" value="F:calcium ion binding"/>
    <property type="evidence" value="ECO:0007669"/>
    <property type="project" value="InterPro"/>
</dbReference>
<dbReference type="EMBL" id="CP019124">
    <property type="protein sequence ID" value="APX90343.1"/>
    <property type="molecule type" value="Genomic_DNA"/>
</dbReference>
<dbReference type="RefSeq" id="WP_076980361.1">
    <property type="nucleotide sequence ID" value="NZ_CP019124.1"/>
</dbReference>
<dbReference type="Gene3D" id="2.150.10.10">
    <property type="entry name" value="Serralysin-like metalloprotease, C-terminal"/>
    <property type="match status" value="1"/>
</dbReference>
<dbReference type="InterPro" id="IPR034033">
    <property type="entry name" value="Serralysin-like"/>
</dbReference>
<dbReference type="GO" id="GO:0005615">
    <property type="term" value="C:extracellular space"/>
    <property type="evidence" value="ECO:0007669"/>
    <property type="project" value="InterPro"/>
</dbReference>
<keyword evidence="4" id="KW-0964">Secreted</keyword>
<dbReference type="GO" id="GO:0008237">
    <property type="term" value="F:metallopeptidase activity"/>
    <property type="evidence" value="ECO:0007669"/>
    <property type="project" value="InterPro"/>
</dbReference>
<dbReference type="GO" id="GO:0006508">
    <property type="term" value="P:proteolysis"/>
    <property type="evidence" value="ECO:0007669"/>
    <property type="project" value="InterPro"/>
</dbReference>
<dbReference type="Gene3D" id="3.40.390.10">
    <property type="entry name" value="Collagenase (Catalytic Domain)"/>
    <property type="match status" value="1"/>
</dbReference>
<dbReference type="InterPro" id="IPR007280">
    <property type="entry name" value="Peptidase_C_arc/bac"/>
</dbReference>
<dbReference type="InterPro" id="IPR011049">
    <property type="entry name" value="Serralysin-like_metalloprot_C"/>
</dbReference>
<dbReference type="STRING" id="1267768.BV394_11895"/>
<reference evidence="6 7" key="1">
    <citation type="submission" date="2017-01" db="EMBL/GenBank/DDBJ databases">
        <title>Genomic analysis of Xuhuaishuia manganoxidans DY6-4.</title>
        <authorList>
            <person name="Wang X."/>
        </authorList>
    </citation>
    <scope>NUCLEOTIDE SEQUENCE [LARGE SCALE GENOMIC DNA]</scope>
    <source>
        <strain evidence="6 7">DY6-4</strain>
    </source>
</reference>
<dbReference type="SUPFAM" id="SSF51120">
    <property type="entry name" value="beta-Roll"/>
    <property type="match status" value="1"/>
</dbReference>
<evidence type="ECO:0000256" key="3">
    <source>
        <dbReference type="ARBA" id="ARBA00009490"/>
    </source>
</evidence>
<evidence type="ECO:0000313" key="6">
    <source>
        <dbReference type="EMBL" id="APX90343.1"/>
    </source>
</evidence>
<dbReference type="AlphaFoldDB" id="A0A1U7DKC5"/>
<protein>
    <submittedName>
        <fullName evidence="6">Uncharacterized protein</fullName>
    </submittedName>
</protein>
<comment type="cofactor">
    <cofactor evidence="1">
        <name>Ca(2+)</name>
        <dbReference type="ChEBI" id="CHEBI:29108"/>
    </cofactor>
</comment>
<dbReference type="InterPro" id="IPR001343">
    <property type="entry name" value="Hemolysn_Ca-bd"/>
</dbReference>
<evidence type="ECO:0000256" key="5">
    <source>
        <dbReference type="ARBA" id="ARBA00022737"/>
    </source>
</evidence>
<evidence type="ECO:0000256" key="1">
    <source>
        <dbReference type="ARBA" id="ARBA00001913"/>
    </source>
</evidence>